<gene>
    <name evidence="1" type="ORF">LV75_006668</name>
</gene>
<proteinExistence type="predicted"/>
<evidence type="ECO:0000313" key="1">
    <source>
        <dbReference type="EMBL" id="MCP2274134.1"/>
    </source>
</evidence>
<protein>
    <submittedName>
        <fullName evidence="1">Uncharacterized protein</fullName>
    </submittedName>
</protein>
<dbReference type="EMBL" id="JAMTCO010000021">
    <property type="protein sequence ID" value="MCP2274134.1"/>
    <property type="molecule type" value="Genomic_DNA"/>
</dbReference>
<sequence length="94" mass="10119">MTNDDMMSTLFDVATNAVLFAGSWAGTATFHWTHFDGTPGDQVAPWQASTLNTLLRRGLIAVDSAHDHARYTPVLLTDQGVALLYSTAELPLAA</sequence>
<dbReference type="RefSeq" id="WP_253891393.1">
    <property type="nucleotide sequence ID" value="NZ_BAAAVB010000023.1"/>
</dbReference>
<keyword evidence="2" id="KW-1185">Reference proteome</keyword>
<dbReference type="Proteomes" id="UP001205185">
    <property type="component" value="Unassembled WGS sequence"/>
</dbReference>
<accession>A0ABT1IN85</accession>
<name>A0ABT1IN85_9PSEU</name>
<reference evidence="1 2" key="1">
    <citation type="submission" date="2022-06" db="EMBL/GenBank/DDBJ databases">
        <title>Genomic Encyclopedia of Archaeal and Bacterial Type Strains, Phase II (KMG-II): from individual species to whole genera.</title>
        <authorList>
            <person name="Goeker M."/>
        </authorList>
    </citation>
    <scope>NUCLEOTIDE SEQUENCE [LARGE SCALE GENOMIC DNA]</scope>
    <source>
        <strain evidence="1 2">DSM 44255</strain>
    </source>
</reference>
<organism evidence="1 2">
    <name type="scientific">Actinokineospora diospyrosa</name>
    <dbReference type="NCBI Taxonomy" id="103728"/>
    <lineage>
        <taxon>Bacteria</taxon>
        <taxon>Bacillati</taxon>
        <taxon>Actinomycetota</taxon>
        <taxon>Actinomycetes</taxon>
        <taxon>Pseudonocardiales</taxon>
        <taxon>Pseudonocardiaceae</taxon>
        <taxon>Actinokineospora</taxon>
    </lineage>
</organism>
<evidence type="ECO:0000313" key="2">
    <source>
        <dbReference type="Proteomes" id="UP001205185"/>
    </source>
</evidence>
<comment type="caution">
    <text evidence="1">The sequence shown here is derived from an EMBL/GenBank/DDBJ whole genome shotgun (WGS) entry which is preliminary data.</text>
</comment>